<dbReference type="PIRSF" id="PIRSF000521">
    <property type="entry name" value="Transaminase_4ab_Lys_Orn"/>
    <property type="match status" value="1"/>
</dbReference>
<dbReference type="InterPro" id="IPR049704">
    <property type="entry name" value="Aminotrans_3_PPA_site"/>
</dbReference>
<dbReference type="SUPFAM" id="SSF53383">
    <property type="entry name" value="PLP-dependent transferases"/>
    <property type="match status" value="1"/>
</dbReference>
<keyword evidence="11" id="KW-1185">Reference proteome</keyword>
<dbReference type="FunCoup" id="A0A151Z5Q9">
    <property type="interactions" value="107"/>
</dbReference>
<evidence type="ECO:0000313" key="11">
    <source>
        <dbReference type="Proteomes" id="UP000076078"/>
    </source>
</evidence>
<dbReference type="Proteomes" id="UP000076078">
    <property type="component" value="Unassembled WGS sequence"/>
</dbReference>
<evidence type="ECO:0000256" key="4">
    <source>
        <dbReference type="ARBA" id="ARBA00022576"/>
    </source>
</evidence>
<dbReference type="InParanoid" id="A0A151Z5Q9"/>
<dbReference type="InterPro" id="IPR004631">
    <property type="entry name" value="4NH2But_aminotransferase_euk"/>
</dbReference>
<dbReference type="CDD" id="cd00610">
    <property type="entry name" value="OAT_like"/>
    <property type="match status" value="1"/>
</dbReference>
<dbReference type="GO" id="GO:0005739">
    <property type="term" value="C:mitochondrion"/>
    <property type="evidence" value="ECO:0007669"/>
    <property type="project" value="TreeGrafter"/>
</dbReference>
<dbReference type="AlphaFoldDB" id="A0A151Z5Q9"/>
<organism evidence="10 11">
    <name type="scientific">Tieghemostelium lacteum</name>
    <name type="common">Slime mold</name>
    <name type="synonym">Dictyostelium lacteum</name>
    <dbReference type="NCBI Taxonomy" id="361077"/>
    <lineage>
        <taxon>Eukaryota</taxon>
        <taxon>Amoebozoa</taxon>
        <taxon>Evosea</taxon>
        <taxon>Eumycetozoa</taxon>
        <taxon>Dictyostelia</taxon>
        <taxon>Dictyosteliales</taxon>
        <taxon>Raperosteliaceae</taxon>
        <taxon>Tieghemostelium</taxon>
    </lineage>
</organism>
<evidence type="ECO:0000313" key="10">
    <source>
        <dbReference type="EMBL" id="KYQ89293.1"/>
    </source>
</evidence>
<evidence type="ECO:0000256" key="2">
    <source>
        <dbReference type="ARBA" id="ARBA00008954"/>
    </source>
</evidence>
<protein>
    <recommendedName>
        <fullName evidence="3">4-aminobutyrate--2-oxoglutarate transaminase</fullName>
        <ecNumber evidence="3">2.6.1.19</ecNumber>
    </recommendedName>
    <alternativeName>
        <fullName evidence="8">GABA aminotransferase</fullName>
    </alternativeName>
    <alternativeName>
        <fullName evidence="7">Gamma-amino-N-butyrate transaminase</fullName>
    </alternativeName>
</protein>
<keyword evidence="4" id="KW-0032">Aminotransferase</keyword>
<dbReference type="OrthoDB" id="5419315at2759"/>
<evidence type="ECO:0000256" key="1">
    <source>
        <dbReference type="ARBA" id="ARBA00001933"/>
    </source>
</evidence>
<accession>A0A151Z5Q9</accession>
<dbReference type="InterPro" id="IPR015424">
    <property type="entry name" value="PyrdxlP-dep_Trfase"/>
</dbReference>
<dbReference type="EC" id="2.6.1.19" evidence="3"/>
<dbReference type="Gene3D" id="3.40.640.10">
    <property type="entry name" value="Type I PLP-dependent aspartate aminotransferase-like (Major domain)"/>
    <property type="match status" value="1"/>
</dbReference>
<name>A0A151Z5Q9_TIELA</name>
<gene>
    <name evidence="10" type="ORF">DLAC_11797</name>
</gene>
<dbReference type="InterPro" id="IPR015421">
    <property type="entry name" value="PyrdxlP-dep_Trfase_major"/>
</dbReference>
<evidence type="ECO:0000256" key="3">
    <source>
        <dbReference type="ARBA" id="ARBA00012912"/>
    </source>
</evidence>
<dbReference type="FunFam" id="3.40.640.10:FF:000029">
    <property type="entry name" value="4-aminobutyrate aminotransferase, mitochondrial"/>
    <property type="match status" value="1"/>
</dbReference>
<comment type="similarity">
    <text evidence="2 9">Belongs to the class-III pyridoxal-phosphate-dependent aminotransferase family.</text>
</comment>
<dbReference type="EMBL" id="LODT01000041">
    <property type="protein sequence ID" value="KYQ89293.1"/>
    <property type="molecule type" value="Genomic_DNA"/>
</dbReference>
<evidence type="ECO:0000256" key="5">
    <source>
        <dbReference type="ARBA" id="ARBA00022679"/>
    </source>
</evidence>
<dbReference type="PROSITE" id="PS00600">
    <property type="entry name" value="AA_TRANSFER_CLASS_3"/>
    <property type="match status" value="1"/>
</dbReference>
<evidence type="ECO:0000256" key="7">
    <source>
        <dbReference type="ARBA" id="ARBA00030204"/>
    </source>
</evidence>
<dbReference type="GO" id="GO:0034386">
    <property type="term" value="F:4-aminobutyrate:2-oxoglutarate transaminase activity"/>
    <property type="evidence" value="ECO:0007669"/>
    <property type="project" value="UniProtKB-EC"/>
</dbReference>
<dbReference type="Pfam" id="PF00202">
    <property type="entry name" value="Aminotran_3"/>
    <property type="match status" value="1"/>
</dbReference>
<dbReference type="PANTHER" id="PTHR43206:SF1">
    <property type="entry name" value="4-AMINOBUTYRATE AMINOTRANSFERASE, MITOCHONDRIAL"/>
    <property type="match status" value="1"/>
</dbReference>
<evidence type="ECO:0000256" key="9">
    <source>
        <dbReference type="RuleBase" id="RU003560"/>
    </source>
</evidence>
<evidence type="ECO:0000256" key="8">
    <source>
        <dbReference type="ARBA" id="ARBA00031787"/>
    </source>
</evidence>
<dbReference type="Gene3D" id="3.90.1150.10">
    <property type="entry name" value="Aspartate Aminotransferase, domain 1"/>
    <property type="match status" value="1"/>
</dbReference>
<keyword evidence="6 9" id="KW-0663">Pyridoxal phosphate</keyword>
<proteinExistence type="inferred from homology"/>
<keyword evidence="5" id="KW-0808">Transferase</keyword>
<reference evidence="10 11" key="1">
    <citation type="submission" date="2015-12" db="EMBL/GenBank/DDBJ databases">
        <title>Dictyostelia acquired genes for synthesis and detection of signals that induce cell-type specialization by lateral gene transfer from prokaryotes.</title>
        <authorList>
            <person name="Gloeckner G."/>
            <person name="Schaap P."/>
        </authorList>
    </citation>
    <scope>NUCLEOTIDE SEQUENCE [LARGE SCALE GENOMIC DNA]</scope>
    <source>
        <strain evidence="10 11">TK</strain>
    </source>
</reference>
<dbReference type="GO" id="GO:0009450">
    <property type="term" value="P:gamma-aminobutyric acid catabolic process"/>
    <property type="evidence" value="ECO:0007669"/>
    <property type="project" value="TreeGrafter"/>
</dbReference>
<dbReference type="InterPro" id="IPR015422">
    <property type="entry name" value="PyrdxlP-dep_Trfase_small"/>
</dbReference>
<dbReference type="NCBIfam" id="TIGR00699">
    <property type="entry name" value="GABAtrns_euk"/>
    <property type="match status" value="1"/>
</dbReference>
<dbReference type="OMA" id="GLMCAFD"/>
<dbReference type="InterPro" id="IPR005814">
    <property type="entry name" value="Aminotrans_3"/>
</dbReference>
<comment type="caution">
    <text evidence="10">The sequence shown here is derived from an EMBL/GenBank/DDBJ whole genome shotgun (WGS) entry which is preliminary data.</text>
</comment>
<sequence>MLSKLIKNNLKYSNLLIRNYGSSTKGVLPQTPTPDFPGEYKEPIVKTTIPGPQSQILYNKLNNLQDPRASHFFADYTNSRGNYIADVDGNILLDLYCQIASIPIGYNNPELIKAAKSDKWISAIINRPSLGVLPPKDWPALIENSFMQVAPKGLKNIFTAMCGSCANECAFKAVFMHHQHVKRGGKPFTQEEINSCMNNQAPGSPQLSILSFKKAFHGRTFGTLTTTRSKAIHKLDIPAFDWPAATFPDLKYPLEAHEAENRAIENKCLQEVEHLIKTWHVPVAGLIVEPVQAEGGDNHATPYFFQGLRDITKKYGVAMIVDEVQTGMGATGKFWAHDHWNLSSPPDIVTFSKKMQAAGFYHNIEFRPSESYRNFNTWMGDPLRALELEVVIEQIKKNHLLENVDVTGKFLKNGLLEFQQKYPTLVKNVRGQGTFLAFDSTNPQTRDQMVGLLRTKGVETGGCGTEAIRFRPMLIAKPYHVNQFLDRFSQVLEQMKK</sequence>
<evidence type="ECO:0000256" key="6">
    <source>
        <dbReference type="ARBA" id="ARBA00022898"/>
    </source>
</evidence>
<dbReference type="PANTHER" id="PTHR43206">
    <property type="entry name" value="AMINOTRANSFERASE"/>
    <property type="match status" value="1"/>
</dbReference>
<comment type="cofactor">
    <cofactor evidence="1">
        <name>pyridoxal 5'-phosphate</name>
        <dbReference type="ChEBI" id="CHEBI:597326"/>
    </cofactor>
</comment>
<dbReference type="STRING" id="361077.A0A151Z5Q9"/>
<dbReference type="GO" id="GO:0030170">
    <property type="term" value="F:pyridoxal phosphate binding"/>
    <property type="evidence" value="ECO:0007669"/>
    <property type="project" value="InterPro"/>
</dbReference>